<dbReference type="KEGG" id="pll:I858_001965"/>
<feature type="transmembrane region" description="Helical" evidence="1">
    <location>
        <begin position="97"/>
        <end position="120"/>
    </location>
</feature>
<gene>
    <name evidence="2" type="ORF">I858_001965</name>
</gene>
<dbReference type="STRING" id="1302659.I858_001965"/>
<protein>
    <recommendedName>
        <fullName evidence="4">Multidrug resistance efflux transporter family protein</fullName>
    </recommendedName>
</protein>
<evidence type="ECO:0000256" key="1">
    <source>
        <dbReference type="SAM" id="Phobius"/>
    </source>
</evidence>
<dbReference type="Pfam" id="PF13536">
    <property type="entry name" value="EmrE"/>
    <property type="match status" value="1"/>
</dbReference>
<feature type="transmembrane region" description="Helical" evidence="1">
    <location>
        <begin position="31"/>
        <end position="51"/>
    </location>
</feature>
<proteinExistence type="predicted"/>
<evidence type="ECO:0008006" key="4">
    <source>
        <dbReference type="Google" id="ProtNLM"/>
    </source>
</evidence>
<dbReference type="Proteomes" id="UP000053354">
    <property type="component" value="Chromosome"/>
</dbReference>
<sequence length="321" mass="35085">MKPIIIGIIAAFFFAFTFVLNATMEAGGGSWIWSASLRYLFMIPFLLLIVISRKNLKPLLQEMNKNKRAWTLWSFIGFGLFYAPLCFAAAYSPGWLIAGTWQITIVAGTLLAPLFLITIHSNKGTTQLRGKIPVKSLMISFIILTGVSLMQLEHVATVSSSTLWFGFISVILAAFAYPLGNRKMMDICGGRLDAYRRVLGMTLASLPFWFVLSLYGLVTVGGPTASQSLQTLIVAISSGVIATVLFFKATDLVREDMQKLGAVEATQSMEVLFALAGEVLFLSIVLPSSLAIIGIFIVMLGMILHSFNSSKTKKSVMQLNA</sequence>
<dbReference type="AlphaFoldDB" id="A0A1B1RY16"/>
<dbReference type="EMBL" id="CP016540">
    <property type="protein sequence ID" value="ANU25842.1"/>
    <property type="molecule type" value="Genomic_DNA"/>
</dbReference>
<accession>A0A1B1RY16</accession>
<dbReference type="RefSeq" id="WP_065524404.1">
    <property type="nucleotide sequence ID" value="NZ_CP016540.2"/>
</dbReference>
<name>A0A1B1RY16_9BACL</name>
<organism evidence="2 3">
    <name type="scientific">Planococcus versutus</name>
    <dbReference type="NCBI Taxonomy" id="1302659"/>
    <lineage>
        <taxon>Bacteria</taxon>
        <taxon>Bacillati</taxon>
        <taxon>Bacillota</taxon>
        <taxon>Bacilli</taxon>
        <taxon>Bacillales</taxon>
        <taxon>Caryophanaceae</taxon>
        <taxon>Planococcus</taxon>
    </lineage>
</organism>
<dbReference type="OrthoDB" id="3457556at2"/>
<keyword evidence="1" id="KW-0812">Transmembrane</keyword>
<feature type="transmembrane region" description="Helical" evidence="1">
    <location>
        <begin position="158"/>
        <end position="177"/>
    </location>
</feature>
<reference evidence="2" key="1">
    <citation type="submission" date="2016-10" db="EMBL/GenBank/DDBJ databases">
        <authorList>
            <person name="See-Too W.S."/>
        </authorList>
    </citation>
    <scope>NUCLEOTIDE SEQUENCE</scope>
    <source>
        <strain evidence="2">L10.15</strain>
    </source>
</reference>
<feature type="transmembrane region" description="Helical" evidence="1">
    <location>
        <begin position="72"/>
        <end position="91"/>
    </location>
</feature>
<evidence type="ECO:0000313" key="3">
    <source>
        <dbReference type="Proteomes" id="UP000053354"/>
    </source>
</evidence>
<feature type="transmembrane region" description="Helical" evidence="1">
    <location>
        <begin position="132"/>
        <end position="152"/>
    </location>
</feature>
<keyword evidence="1" id="KW-0472">Membrane</keyword>
<evidence type="ECO:0000313" key="2">
    <source>
        <dbReference type="EMBL" id="ANU25842.1"/>
    </source>
</evidence>
<feature type="transmembrane region" description="Helical" evidence="1">
    <location>
        <begin position="198"/>
        <end position="217"/>
    </location>
</feature>
<keyword evidence="3" id="KW-1185">Reference proteome</keyword>
<dbReference type="InterPro" id="IPR032713">
    <property type="entry name" value="EmrE"/>
</dbReference>
<feature type="transmembrane region" description="Helical" evidence="1">
    <location>
        <begin position="229"/>
        <end position="247"/>
    </location>
</feature>
<feature type="transmembrane region" description="Helical" evidence="1">
    <location>
        <begin position="290"/>
        <end position="307"/>
    </location>
</feature>
<keyword evidence="1" id="KW-1133">Transmembrane helix</keyword>